<keyword evidence="1" id="KW-0732">Signal</keyword>
<dbReference type="SMART" id="SM00710">
    <property type="entry name" value="PbH1"/>
    <property type="match status" value="9"/>
</dbReference>
<dbReference type="Gene3D" id="2.160.20.10">
    <property type="entry name" value="Single-stranded right-handed beta-helix, Pectin lyase-like"/>
    <property type="match status" value="1"/>
</dbReference>
<sequence>MSRPRLALLSALTLLLTLLTLPATAAPTTYELENSTRSGGAVVETNHPGYSGTGFIGGFTDPNKGTAAVTLSVTATAGPSTLTLRYANGTGSSKTLSLYLGATRLRQLTLPPTANWDTWGTTVESVTLAAGTNTISYRFDTTDSGNVNLDRVVVDTAPAPADGVYEAESAALSGGAVAQSDHPGYTGTGFVGGYTDATKGTAATTFTVPATAGLKTLTLRYANGTGAPMTLSLYVAGSRLRQITLPATANWDTWGTAPEAVTLVAGSNSIAYRFDTTDSGNVNLDSLTITDATEPPPSGGPALENAFLSGGTTAATSIAGYAGTGYVAGFTAVGARAIRTVNLTAAGAATTTLRYNNSTGSTKTLSTYANGVKASQLSLPATTGWTTIQQSLTLRAGLNLIGYQYDAGDSGNVELDDLTVTGSANLATRGATVPYTEYEAENASTNGVAIGPDRTYRTVASESSGRRAVRLDNAGKYVDFTLTKPTNSLVVRYSIPDNAAGTGITAPLGIYNSGSKVKDLQLTSAYSWVYGNYPFPNDPGLGGGHRFYDEARTALPSYAAGTVLRLQNDTSTPITIDLIDTEVVAPAYVVPANSVDLTAYGAVSGGGDDTAAFNSAISAAKSAGKTLWIPAGVFDLTARVNVDNVTVRGAGMWYSTIRGNAGRGGLFATGSNVQLADFTFAGDVRYRDPDGQVTTDSAIEGNFGTGSLIHNVWIEHSKTGIWANSGTNGLYIVGVRIRDQFADGLNLNTFSGDGSPVRNTRVDQSVFRNTGDDAMAMWSFSSAVSDCAFTFNTATLPALANTAAIYGGVNNRIEDNLLSDTVYTASGITLSTWHSAQPFGGTTVVQRNTITRAGGFNTDWNSSQGGLWIYAEAREITAPILIKDVDIIDSTYQGILMSWQKTVSNITFDHVKVQNTGTYGIDVQVAGSGSFSYVTVSGTPSGGLNNTAGFVLNRGSGNSGF</sequence>
<feature type="domain" description="CBM6" evidence="2">
    <location>
        <begin position="28"/>
        <end position="155"/>
    </location>
</feature>
<dbReference type="InterPro" id="IPR051816">
    <property type="entry name" value="Glycosyl_Hydrolase_31"/>
</dbReference>
<feature type="signal peptide" evidence="1">
    <location>
        <begin position="1"/>
        <end position="25"/>
    </location>
</feature>
<dbReference type="Gene3D" id="2.60.120.260">
    <property type="entry name" value="Galactose-binding domain-like"/>
    <property type="match status" value="4"/>
</dbReference>
<dbReference type="Pfam" id="PF22815">
    <property type="entry name" value="CatAgl_D1"/>
    <property type="match status" value="1"/>
</dbReference>
<dbReference type="InterPro" id="IPR033801">
    <property type="entry name" value="CBM6-CBM35-CBM36-like_1"/>
</dbReference>
<reference evidence="3 4" key="1">
    <citation type="journal article" date="2019" name="Int. J. Syst. Evol. Microbiol.">
        <title>The Global Catalogue of Microorganisms (GCM) 10K type strain sequencing project: providing services to taxonomists for standard genome sequencing and annotation.</title>
        <authorList>
            <consortium name="The Broad Institute Genomics Platform"/>
            <consortium name="The Broad Institute Genome Sequencing Center for Infectious Disease"/>
            <person name="Wu L."/>
            <person name="Ma J."/>
        </authorList>
    </citation>
    <scope>NUCLEOTIDE SEQUENCE [LARGE SCALE GENOMIC DNA]</scope>
    <source>
        <strain evidence="3 4">JCM 14307</strain>
    </source>
</reference>
<dbReference type="InterPro" id="IPR011050">
    <property type="entry name" value="Pectin_lyase_fold/virulence"/>
</dbReference>
<dbReference type="InterPro" id="IPR005084">
    <property type="entry name" value="CBM6"/>
</dbReference>
<dbReference type="CDD" id="cd14490">
    <property type="entry name" value="CBM6-CBM35-CBM36_like_1"/>
    <property type="match status" value="1"/>
</dbReference>
<dbReference type="PANTHER" id="PTHR43863">
    <property type="entry name" value="HYDROLASE, PUTATIVE (AFU_ORTHOLOGUE AFUA_1G03140)-RELATED"/>
    <property type="match status" value="1"/>
</dbReference>
<evidence type="ECO:0000256" key="1">
    <source>
        <dbReference type="SAM" id="SignalP"/>
    </source>
</evidence>
<protein>
    <recommendedName>
        <fullName evidence="2">CBM6 domain-containing protein</fullName>
    </recommendedName>
</protein>
<dbReference type="RefSeq" id="WP_344159859.1">
    <property type="nucleotide sequence ID" value="NZ_BAAANF010000020.1"/>
</dbReference>
<dbReference type="Proteomes" id="UP001500280">
    <property type="component" value="Unassembled WGS sequence"/>
</dbReference>
<dbReference type="InterPro" id="IPR008979">
    <property type="entry name" value="Galactose-bd-like_sf"/>
</dbReference>
<dbReference type="PANTHER" id="PTHR43863:SF2">
    <property type="entry name" value="MALTASE-GLUCOAMYLASE"/>
    <property type="match status" value="1"/>
</dbReference>
<evidence type="ECO:0000313" key="3">
    <source>
        <dbReference type="EMBL" id="GAA1706304.1"/>
    </source>
</evidence>
<dbReference type="InterPro" id="IPR012334">
    <property type="entry name" value="Pectin_lyas_fold"/>
</dbReference>
<dbReference type="SUPFAM" id="SSF49785">
    <property type="entry name" value="Galactose-binding domain-like"/>
    <property type="match status" value="3"/>
</dbReference>
<evidence type="ECO:0000313" key="4">
    <source>
        <dbReference type="Proteomes" id="UP001500280"/>
    </source>
</evidence>
<dbReference type="CDD" id="cd04083">
    <property type="entry name" value="CBM35_Lmo2446-like"/>
    <property type="match status" value="3"/>
</dbReference>
<keyword evidence="4" id="KW-1185">Reference proteome</keyword>
<dbReference type="EMBL" id="BAAANF010000020">
    <property type="protein sequence ID" value="GAA1706304.1"/>
    <property type="molecule type" value="Genomic_DNA"/>
</dbReference>
<feature type="chain" id="PRO_5046452390" description="CBM6 domain-containing protein" evidence="1">
    <location>
        <begin position="26"/>
        <end position="961"/>
    </location>
</feature>
<feature type="domain" description="CBM6" evidence="2">
    <location>
        <begin position="298"/>
        <end position="421"/>
    </location>
</feature>
<gene>
    <name evidence="3" type="ORF">GCM10009745_62720</name>
</gene>
<dbReference type="PROSITE" id="PS51175">
    <property type="entry name" value="CBM6"/>
    <property type="match status" value="3"/>
</dbReference>
<dbReference type="Pfam" id="PF16990">
    <property type="entry name" value="CBM_35"/>
    <property type="match status" value="1"/>
</dbReference>
<proteinExistence type="predicted"/>
<dbReference type="Pfam" id="PF03422">
    <property type="entry name" value="CBM_6"/>
    <property type="match status" value="1"/>
</dbReference>
<organism evidence="3 4">
    <name type="scientific">Kribbella yunnanensis</name>
    <dbReference type="NCBI Taxonomy" id="190194"/>
    <lineage>
        <taxon>Bacteria</taxon>
        <taxon>Bacillati</taxon>
        <taxon>Actinomycetota</taxon>
        <taxon>Actinomycetes</taxon>
        <taxon>Propionibacteriales</taxon>
        <taxon>Kribbellaceae</taxon>
        <taxon>Kribbella</taxon>
    </lineage>
</organism>
<evidence type="ECO:0000259" key="2">
    <source>
        <dbReference type="PROSITE" id="PS51175"/>
    </source>
</evidence>
<dbReference type="SUPFAM" id="SSF51126">
    <property type="entry name" value="Pectin lyase-like"/>
    <property type="match status" value="1"/>
</dbReference>
<comment type="caution">
    <text evidence="3">The sequence shown here is derived from an EMBL/GenBank/DDBJ whole genome shotgun (WGS) entry which is preliminary data.</text>
</comment>
<accession>A0ABN2IJQ3</accession>
<dbReference type="InterPro" id="IPR006626">
    <property type="entry name" value="PbH1"/>
</dbReference>
<feature type="domain" description="CBM6" evidence="2">
    <location>
        <begin position="163"/>
        <end position="290"/>
    </location>
</feature>
<name>A0ABN2IJQ3_9ACTN</name>